<gene>
    <name evidence="2" type="ORF">PMAYCL1PPCAC_00290</name>
</gene>
<organism evidence="2 3">
    <name type="scientific">Pristionchus mayeri</name>
    <dbReference type="NCBI Taxonomy" id="1317129"/>
    <lineage>
        <taxon>Eukaryota</taxon>
        <taxon>Metazoa</taxon>
        <taxon>Ecdysozoa</taxon>
        <taxon>Nematoda</taxon>
        <taxon>Chromadorea</taxon>
        <taxon>Rhabditida</taxon>
        <taxon>Rhabditina</taxon>
        <taxon>Diplogasteromorpha</taxon>
        <taxon>Diplogasteroidea</taxon>
        <taxon>Neodiplogasteridae</taxon>
        <taxon>Pristionchus</taxon>
    </lineage>
</organism>
<feature type="non-terminal residue" evidence="2">
    <location>
        <position position="1"/>
    </location>
</feature>
<evidence type="ECO:0000256" key="1">
    <source>
        <dbReference type="SAM" id="Phobius"/>
    </source>
</evidence>
<proteinExistence type="predicted"/>
<keyword evidence="1" id="KW-1133">Transmembrane helix</keyword>
<dbReference type="EMBL" id="BTRK01000001">
    <property type="protein sequence ID" value="GMR30095.1"/>
    <property type="molecule type" value="Genomic_DNA"/>
</dbReference>
<keyword evidence="1" id="KW-0472">Membrane</keyword>
<accession>A0AAN5C499</accession>
<dbReference type="AlphaFoldDB" id="A0AAN5C499"/>
<evidence type="ECO:0000313" key="3">
    <source>
        <dbReference type="Proteomes" id="UP001328107"/>
    </source>
</evidence>
<name>A0AAN5C499_9BILA</name>
<evidence type="ECO:0000313" key="2">
    <source>
        <dbReference type="EMBL" id="GMR30095.1"/>
    </source>
</evidence>
<reference evidence="3" key="1">
    <citation type="submission" date="2022-10" db="EMBL/GenBank/DDBJ databases">
        <title>Genome assembly of Pristionchus species.</title>
        <authorList>
            <person name="Yoshida K."/>
            <person name="Sommer R.J."/>
        </authorList>
    </citation>
    <scope>NUCLEOTIDE SEQUENCE [LARGE SCALE GENOMIC DNA]</scope>
    <source>
        <strain evidence="3">RS5460</strain>
    </source>
</reference>
<protein>
    <submittedName>
        <fullName evidence="2">Uncharacterized protein</fullName>
    </submittedName>
</protein>
<dbReference type="Proteomes" id="UP001328107">
    <property type="component" value="Unassembled WGS sequence"/>
</dbReference>
<feature type="transmembrane region" description="Helical" evidence="1">
    <location>
        <begin position="44"/>
        <end position="63"/>
    </location>
</feature>
<comment type="caution">
    <text evidence="2">The sequence shown here is derived from an EMBL/GenBank/DDBJ whole genome shotgun (WGS) entry which is preliminary data.</text>
</comment>
<keyword evidence="3" id="KW-1185">Reference proteome</keyword>
<sequence length="105" mass="12037">PNALYVYNTRKKCGDWQFVLRIRLYLSSRSMGDYDRRRLGDHTLPLVLTLAIFLLSLVLIRFLKAIIDRDDGMLIQIAQRKRLLLLLSILLSNSDLACQSSTKGA</sequence>
<feature type="non-terminal residue" evidence="2">
    <location>
        <position position="105"/>
    </location>
</feature>
<keyword evidence="1" id="KW-0812">Transmembrane</keyword>